<feature type="chain" id="PRO_5034689668" evidence="6">
    <location>
        <begin position="20"/>
        <end position="171"/>
    </location>
</feature>
<dbReference type="Gene3D" id="3.10.450.30">
    <property type="entry name" value="Microbial ribonucleases"/>
    <property type="match status" value="1"/>
</dbReference>
<dbReference type="GO" id="GO:0003723">
    <property type="term" value="F:RNA binding"/>
    <property type="evidence" value="ECO:0007669"/>
    <property type="project" value="InterPro"/>
</dbReference>
<dbReference type="InterPro" id="IPR000026">
    <property type="entry name" value="N1-like"/>
</dbReference>
<gene>
    <name evidence="7" type="ORF">RDB_LOCUS164237</name>
</gene>
<comment type="caution">
    <text evidence="7">The sequence shown here is derived from an EMBL/GenBank/DDBJ whole genome shotgun (WGS) entry which is preliminary data.</text>
</comment>
<dbReference type="SUPFAM" id="SSF53933">
    <property type="entry name" value="Microbial ribonucleases"/>
    <property type="match status" value="1"/>
</dbReference>
<feature type="signal peptide" evidence="6">
    <location>
        <begin position="1"/>
        <end position="19"/>
    </location>
</feature>
<dbReference type="Proteomes" id="UP000663827">
    <property type="component" value="Unassembled WGS sequence"/>
</dbReference>
<evidence type="ECO:0000256" key="3">
    <source>
        <dbReference type="ARBA" id="ARBA00022801"/>
    </source>
</evidence>
<dbReference type="Pfam" id="PF00545">
    <property type="entry name" value="Ribonuclease"/>
    <property type="match status" value="1"/>
</dbReference>
<name>A0A8H3E9Q9_9AGAM</name>
<proteinExistence type="predicted"/>
<accession>A0A8H3E9Q9</accession>
<protein>
    <submittedName>
        <fullName evidence="7">Uncharacterized protein</fullName>
    </submittedName>
</protein>
<keyword evidence="1" id="KW-0540">Nuclease</keyword>
<dbReference type="GO" id="GO:0016787">
    <property type="term" value="F:hydrolase activity"/>
    <property type="evidence" value="ECO:0007669"/>
    <property type="project" value="UniProtKB-KW"/>
</dbReference>
<evidence type="ECO:0000256" key="4">
    <source>
        <dbReference type="ARBA" id="ARBA00023157"/>
    </source>
</evidence>
<dbReference type="GO" id="GO:0004521">
    <property type="term" value="F:RNA endonuclease activity"/>
    <property type="evidence" value="ECO:0007669"/>
    <property type="project" value="InterPro"/>
</dbReference>
<dbReference type="InterPro" id="IPR016191">
    <property type="entry name" value="Ribonuclease/ribotoxin"/>
</dbReference>
<dbReference type="GO" id="GO:0016829">
    <property type="term" value="F:lyase activity"/>
    <property type="evidence" value="ECO:0007669"/>
    <property type="project" value="UniProtKB-KW"/>
</dbReference>
<dbReference type="AlphaFoldDB" id="A0A8H3E9Q9"/>
<keyword evidence="4" id="KW-1015">Disulfide bond</keyword>
<keyword evidence="2" id="KW-0255">Endonuclease</keyword>
<dbReference type="EMBL" id="CAJNJQ010005474">
    <property type="protein sequence ID" value="CAE7219053.1"/>
    <property type="molecule type" value="Genomic_DNA"/>
</dbReference>
<evidence type="ECO:0000256" key="2">
    <source>
        <dbReference type="ARBA" id="ARBA00022759"/>
    </source>
</evidence>
<evidence type="ECO:0000256" key="5">
    <source>
        <dbReference type="ARBA" id="ARBA00023239"/>
    </source>
</evidence>
<keyword evidence="6" id="KW-0732">Signal</keyword>
<reference evidence="7" key="1">
    <citation type="submission" date="2021-01" db="EMBL/GenBank/DDBJ databases">
        <authorList>
            <person name="Kaushik A."/>
        </authorList>
    </citation>
    <scope>NUCLEOTIDE SEQUENCE</scope>
    <source>
        <strain evidence="7">AG5</strain>
    </source>
</reference>
<organism evidence="7 8">
    <name type="scientific">Rhizoctonia solani</name>
    <dbReference type="NCBI Taxonomy" id="456999"/>
    <lineage>
        <taxon>Eukaryota</taxon>
        <taxon>Fungi</taxon>
        <taxon>Dikarya</taxon>
        <taxon>Basidiomycota</taxon>
        <taxon>Agaricomycotina</taxon>
        <taxon>Agaricomycetes</taxon>
        <taxon>Cantharellales</taxon>
        <taxon>Ceratobasidiaceae</taxon>
        <taxon>Rhizoctonia</taxon>
    </lineage>
</organism>
<keyword evidence="3" id="KW-0378">Hydrolase</keyword>
<evidence type="ECO:0000313" key="7">
    <source>
        <dbReference type="EMBL" id="CAE7219053.1"/>
    </source>
</evidence>
<dbReference type="PANTHER" id="PTHR42104:SF1">
    <property type="entry name" value="EXTRACELLULAR GUANYL-SPECIFIC RIBONUCLEASE RNTA (AFU_ORTHOLOGUE AFUA_4G03230)"/>
    <property type="match status" value="1"/>
</dbReference>
<evidence type="ECO:0000256" key="1">
    <source>
        <dbReference type="ARBA" id="ARBA00022722"/>
    </source>
</evidence>
<evidence type="ECO:0000256" key="6">
    <source>
        <dbReference type="SAM" id="SignalP"/>
    </source>
</evidence>
<keyword evidence="5" id="KW-0456">Lyase</keyword>
<dbReference type="PANTHER" id="PTHR42104">
    <property type="entry name" value="EXTRACELLULAR GUANYL-SPECIFIC RIBONUCLEASE RNTA (AFU_ORTHOLOGUE AFUA_4G03230)"/>
    <property type="match status" value="1"/>
</dbReference>
<evidence type="ECO:0000313" key="8">
    <source>
        <dbReference type="Proteomes" id="UP000663827"/>
    </source>
</evidence>
<sequence length="171" mass="17833">MVAFLWNWIILAPAALVLAIPTPNETAKLSKRTITGSRGATCATNAFTVAEVGAAAQTAANLLNAGATVGPRNHPHQYPNFQGFVFEAGCNPPFFEFPILKTGIYNGGLPGPDRVIIGSMSSTSADAAFCGGCAFLLTKSWSLTNYLGDPKGVITRTGAHMPNGFVGCTLI</sequence>